<dbReference type="PANTHER" id="PTHR31642:SF310">
    <property type="entry name" value="FATTY ALCOHOL:CAFFEOYL-COA ACYLTRANSFERASE"/>
    <property type="match status" value="1"/>
</dbReference>
<dbReference type="Gene3D" id="3.30.559.10">
    <property type="entry name" value="Chloramphenicol acetyltransferase-like domain"/>
    <property type="match status" value="1"/>
</dbReference>
<comment type="caution">
    <text evidence="2">The sequence shown here is derived from an EMBL/GenBank/DDBJ whole genome shotgun (WGS) entry which is preliminary data.</text>
</comment>
<dbReference type="Pfam" id="PF02458">
    <property type="entry name" value="Transferase"/>
    <property type="match status" value="1"/>
</dbReference>
<dbReference type="PANTHER" id="PTHR31642">
    <property type="entry name" value="TRICHOTHECENE 3-O-ACETYLTRANSFERASE"/>
    <property type="match status" value="1"/>
</dbReference>
<gene>
    <name evidence="2" type="ORF">BDP27DRAFT_1327360</name>
</gene>
<keyword evidence="1" id="KW-0808">Transferase</keyword>
<name>A0A9P5U742_9AGAR</name>
<dbReference type="GO" id="GO:0016747">
    <property type="term" value="F:acyltransferase activity, transferring groups other than amino-acyl groups"/>
    <property type="evidence" value="ECO:0007669"/>
    <property type="project" value="TreeGrafter"/>
</dbReference>
<accession>A0A9P5U742</accession>
<dbReference type="OrthoDB" id="1862401at2759"/>
<evidence type="ECO:0000256" key="1">
    <source>
        <dbReference type="ARBA" id="ARBA00022679"/>
    </source>
</evidence>
<dbReference type="EMBL" id="JADNRY010000061">
    <property type="protein sequence ID" value="KAF9068447.1"/>
    <property type="molecule type" value="Genomic_DNA"/>
</dbReference>
<dbReference type="Proteomes" id="UP000772434">
    <property type="component" value="Unassembled WGS sequence"/>
</dbReference>
<protein>
    <submittedName>
        <fullName evidence="2">Uncharacterized protein</fullName>
    </submittedName>
</protein>
<reference evidence="2" key="1">
    <citation type="submission" date="2020-11" db="EMBL/GenBank/DDBJ databases">
        <authorList>
            <consortium name="DOE Joint Genome Institute"/>
            <person name="Ahrendt S."/>
            <person name="Riley R."/>
            <person name="Andreopoulos W."/>
            <person name="Labutti K."/>
            <person name="Pangilinan J."/>
            <person name="Ruiz-Duenas F.J."/>
            <person name="Barrasa J.M."/>
            <person name="Sanchez-Garcia M."/>
            <person name="Camarero S."/>
            <person name="Miyauchi S."/>
            <person name="Serrano A."/>
            <person name="Linde D."/>
            <person name="Babiker R."/>
            <person name="Drula E."/>
            <person name="Ayuso-Fernandez I."/>
            <person name="Pacheco R."/>
            <person name="Padilla G."/>
            <person name="Ferreira P."/>
            <person name="Barriuso J."/>
            <person name="Kellner H."/>
            <person name="Castanera R."/>
            <person name="Alfaro M."/>
            <person name="Ramirez L."/>
            <person name="Pisabarro A.G."/>
            <person name="Kuo A."/>
            <person name="Tritt A."/>
            <person name="Lipzen A."/>
            <person name="He G."/>
            <person name="Yan M."/>
            <person name="Ng V."/>
            <person name="Cullen D."/>
            <person name="Martin F."/>
            <person name="Rosso M.-N."/>
            <person name="Henrissat B."/>
            <person name="Hibbett D."/>
            <person name="Martinez A.T."/>
            <person name="Grigoriev I.V."/>
        </authorList>
    </citation>
    <scope>NUCLEOTIDE SEQUENCE</scope>
    <source>
        <strain evidence="2">AH 40177</strain>
    </source>
</reference>
<dbReference type="InterPro" id="IPR023213">
    <property type="entry name" value="CAT-like_dom_sf"/>
</dbReference>
<dbReference type="AlphaFoldDB" id="A0A9P5U742"/>
<sequence length="537" mass="60420">MSISRLLTSIKHSTSRSQGFLQIPNYVHTRLYHFRPGSLHLQRDSSIFGRKFSEMFTRQVTTYSVHPEKMWLKPDLLLTNSNNTRELVDGNDLVPLIENEMCWVIPEKIDAQRFRNALQKALTVFPTFAGRMRKSDNGYQILYSGPGLPVQFAQIDVVAHPAAEATEDNVSQDSSTMEQFLDVNSFTSLTLEDDTPLATLKLTYLTKTGQTVIGLSSNQSIADAPTVKLFMHAISQLYQGLEPLNKPMYSMHKWVAEESKGTTVNHIPSSMTPEDVNQRIWGGDTKGCSLLQMSFTRGEVNALKMRIQQEINNKAPRTSSQDAVVAYLANLYNKFVDEPITTVRFVLTYRLKETDESNRYRDMNNAGNGIYMVDVPIEGVSGLVEKASAFRKAIISSREHHNLEALISARSASGFEMMRNGQIMPCSGPGILLANGIQNVDFVENVSFGCPGRVQAYYSTFYPRYLTLTKPNPVQLADGTWKRNENDVVAAMPVPRYVKEKILQQKARDMQCLLQATEHVDQYWSWWGAGIATSTVV</sequence>
<evidence type="ECO:0000313" key="2">
    <source>
        <dbReference type="EMBL" id="KAF9068447.1"/>
    </source>
</evidence>
<dbReference type="InterPro" id="IPR050317">
    <property type="entry name" value="Plant_Fungal_Acyltransferase"/>
</dbReference>
<organism evidence="2 3">
    <name type="scientific">Rhodocollybia butyracea</name>
    <dbReference type="NCBI Taxonomy" id="206335"/>
    <lineage>
        <taxon>Eukaryota</taxon>
        <taxon>Fungi</taxon>
        <taxon>Dikarya</taxon>
        <taxon>Basidiomycota</taxon>
        <taxon>Agaricomycotina</taxon>
        <taxon>Agaricomycetes</taxon>
        <taxon>Agaricomycetidae</taxon>
        <taxon>Agaricales</taxon>
        <taxon>Marasmiineae</taxon>
        <taxon>Omphalotaceae</taxon>
        <taxon>Rhodocollybia</taxon>
    </lineage>
</organism>
<keyword evidence="3" id="KW-1185">Reference proteome</keyword>
<proteinExistence type="predicted"/>
<evidence type="ECO:0000313" key="3">
    <source>
        <dbReference type="Proteomes" id="UP000772434"/>
    </source>
</evidence>
<dbReference type="SUPFAM" id="SSF52777">
    <property type="entry name" value="CoA-dependent acyltransferases"/>
    <property type="match status" value="1"/>
</dbReference>